<evidence type="ECO:0008006" key="4">
    <source>
        <dbReference type="Google" id="ProtNLM"/>
    </source>
</evidence>
<keyword evidence="3" id="KW-1185">Reference proteome</keyword>
<feature type="compositionally biased region" description="Basic residues" evidence="1">
    <location>
        <begin position="1318"/>
        <end position="1330"/>
    </location>
</feature>
<evidence type="ECO:0000313" key="3">
    <source>
        <dbReference type="Proteomes" id="UP001630127"/>
    </source>
</evidence>
<feature type="compositionally biased region" description="Basic residues" evidence="1">
    <location>
        <begin position="28"/>
        <end position="38"/>
    </location>
</feature>
<organism evidence="2 3">
    <name type="scientific">Cinchona calisaya</name>
    <dbReference type="NCBI Taxonomy" id="153742"/>
    <lineage>
        <taxon>Eukaryota</taxon>
        <taxon>Viridiplantae</taxon>
        <taxon>Streptophyta</taxon>
        <taxon>Embryophyta</taxon>
        <taxon>Tracheophyta</taxon>
        <taxon>Spermatophyta</taxon>
        <taxon>Magnoliopsida</taxon>
        <taxon>eudicotyledons</taxon>
        <taxon>Gunneridae</taxon>
        <taxon>Pentapetalae</taxon>
        <taxon>asterids</taxon>
        <taxon>lamiids</taxon>
        <taxon>Gentianales</taxon>
        <taxon>Rubiaceae</taxon>
        <taxon>Cinchonoideae</taxon>
        <taxon>Cinchoneae</taxon>
        <taxon>Cinchona</taxon>
    </lineage>
</organism>
<dbReference type="PANTHER" id="PTHR33416">
    <property type="entry name" value="NUCLEAR PORE COMPLEX PROTEIN NUP1"/>
    <property type="match status" value="1"/>
</dbReference>
<feature type="compositionally biased region" description="Low complexity" evidence="1">
    <location>
        <begin position="1"/>
        <end position="18"/>
    </location>
</feature>
<feature type="region of interest" description="Disordered" evidence="1">
    <location>
        <begin position="589"/>
        <end position="618"/>
    </location>
</feature>
<protein>
    <recommendedName>
        <fullName evidence="4">Nuclear pore complex protein</fullName>
    </recommendedName>
</protein>
<name>A0ABD2ZNM8_9GENT</name>
<feature type="compositionally biased region" description="Gly residues" evidence="1">
    <location>
        <begin position="1299"/>
        <end position="1314"/>
    </location>
</feature>
<sequence length="1330" mass="137680">MARSGEGASAAPPSSSAYEGGGEGVGGKFRKRPFRKTHTTPYNRPPTALRNPSWLSKLVVDPASKLIAASAQWFFAPLFRKRLPPPPSSPPPPPPPPESKQDFSVKHPEAALKAGAREAAVVDGEYFTHSTVGGSITQLEQLLKQKTFTRSEIDRLTELLYSRAVDLPVEDDVKRTETNTSKQVANFERQQQLVNSLGEKMNERYRSNGLNSTPGISTRVLEDDIASPAEVAKAYMGNQVSKGSPSLLGLRSRAAREDGALAIMSLSTKANAHVEVPENGFTTPRSRGRSAIYNMARTPYSRVNPAAFEGSGSRNYAHGAPFLPASSLKEPDEDLGSRKLALKRRSSVLDEDLGSIGPMRRMRQKQNLLSHKNSLAHGIGRISDAVQHPLSLNQNFPSNVERKHEGPKGVGENDGNSIPRTRYAHVPPKSSEMAARILEHLDKMTPKEKSAESKLIAAREKTPAKLTTEMLRGQALKSLEDTDYAKMFQSNQDGHKLEELSHNHSLGARVSAPAKEDRREANGLQKLDSQHDLSSPVENNHIMASVKGVLASNETFDPVGKSVAQHPQKKRAFMMSAHEDSLEFEDDMNFNGSATELSPEGRGNQETSVTNKNSASAEKLVPEKTAALPEIRTLPELISGKRSDLEIGNAANDVSKEDTNVIFPNSVASRTTSQVVELPPSASGLENSKQTIDEVTASSPLSVTEISGPKVFSWANEKPEIPSSSDGAGTGVTSVVTLGSVKVNDNNSQEAAKSNGKLDTMHFVALTSTAPAGISSIAPISSDNGPLAISASTFSSSPAPASTSFASQISNNISNLASSSGNISSTTTTSTSAALISSPVFSIAVSSSPVMPMFKFGASVDLLSSASSAASAEASIMKTKTEKEANSGSSSNLSFGNTPFAAVVNGSNIFGLNSIITSSTANSQSLGPSSSAGGGSMFSLQSSVAGSGNASVAQGMPNQFGSSASSSVFGTSGVASFTSSNTLPSSSTTATKMFGTGSGFGLSTSASSVETKTVDPDSGAISSIFSFGVNAPSSSSIASAISSNGGTAPTFSFGVSSSATSSVTNTSSSGGGSTPIFNFGVNNAVSSSSGGSASIFGVSPLPSSSESNPASSSTAAPSIFGSSWQAPKSPPFGSTFNSSPSTGFSFGTGSSSFGSSNSASMVFGSSTAASSGSVFSFTTASATTASPPSLFNAPPAFGNSVPAFTAAAGNNVQMNMEDSMAEDPVQSSTPAVPVFGQQPVSPSPGGFMFGSAAPLQTAPFQFGGQQSQAAPFQFGGQQSQVAPQNPSPFQSSGSLEINAGGGFSLGSGGLGGDTSGRKIVKVNRNRHRKK</sequence>
<feature type="region of interest" description="Disordered" evidence="1">
    <location>
        <begin position="1273"/>
        <end position="1330"/>
    </location>
</feature>
<evidence type="ECO:0000256" key="1">
    <source>
        <dbReference type="SAM" id="MobiDB-lite"/>
    </source>
</evidence>
<feature type="compositionally biased region" description="Pro residues" evidence="1">
    <location>
        <begin position="84"/>
        <end position="98"/>
    </location>
</feature>
<dbReference type="EMBL" id="JBJUIK010000008">
    <property type="protein sequence ID" value="KAL3520929.1"/>
    <property type="molecule type" value="Genomic_DNA"/>
</dbReference>
<reference evidence="2 3" key="1">
    <citation type="submission" date="2024-11" db="EMBL/GenBank/DDBJ databases">
        <title>A near-complete genome assembly of Cinchona calisaya.</title>
        <authorList>
            <person name="Lian D.C."/>
            <person name="Zhao X.W."/>
            <person name="Wei L."/>
        </authorList>
    </citation>
    <scope>NUCLEOTIDE SEQUENCE [LARGE SCALE GENOMIC DNA]</scope>
    <source>
        <tissue evidence="2">Nenye</tissue>
    </source>
</reference>
<dbReference type="PANTHER" id="PTHR33416:SF20">
    <property type="entry name" value="NUCLEAR PORE COMPLEX PROTEIN NUP1"/>
    <property type="match status" value="1"/>
</dbReference>
<evidence type="ECO:0000313" key="2">
    <source>
        <dbReference type="EMBL" id="KAL3520929.1"/>
    </source>
</evidence>
<dbReference type="Proteomes" id="UP001630127">
    <property type="component" value="Unassembled WGS sequence"/>
</dbReference>
<accession>A0ABD2ZNM8</accession>
<comment type="caution">
    <text evidence="2">The sequence shown here is derived from an EMBL/GenBank/DDBJ whole genome shotgun (WGS) entry which is preliminary data.</text>
</comment>
<feature type="region of interest" description="Disordered" evidence="1">
    <location>
        <begin position="505"/>
        <end position="536"/>
    </location>
</feature>
<feature type="compositionally biased region" description="Polar residues" evidence="1">
    <location>
        <begin position="604"/>
        <end position="616"/>
    </location>
</feature>
<proteinExistence type="predicted"/>
<feature type="region of interest" description="Disordered" evidence="1">
    <location>
        <begin position="1"/>
        <end position="50"/>
    </location>
</feature>
<gene>
    <name evidence="2" type="ORF">ACH5RR_019078</name>
</gene>
<feature type="compositionally biased region" description="Polar residues" evidence="1">
    <location>
        <begin position="1273"/>
        <end position="1295"/>
    </location>
</feature>
<feature type="region of interest" description="Disordered" evidence="1">
    <location>
        <begin position="84"/>
        <end position="104"/>
    </location>
</feature>
<feature type="region of interest" description="Disordered" evidence="1">
    <location>
        <begin position="397"/>
        <end position="424"/>
    </location>
</feature>